<name>A0AAV5QMN1_9ASCO</name>
<evidence type="ECO:0000256" key="1">
    <source>
        <dbReference type="SAM" id="MobiDB-lite"/>
    </source>
</evidence>
<gene>
    <name evidence="2" type="ORF">DASC09_034480</name>
</gene>
<evidence type="ECO:0000313" key="3">
    <source>
        <dbReference type="Proteomes" id="UP001360560"/>
    </source>
</evidence>
<protein>
    <submittedName>
        <fullName evidence="2">Uncharacterized protein</fullName>
    </submittedName>
</protein>
<reference evidence="2 3" key="1">
    <citation type="journal article" date="2023" name="Elife">
        <title>Identification of key yeast species and microbe-microbe interactions impacting larval growth of Drosophila in the wild.</title>
        <authorList>
            <person name="Mure A."/>
            <person name="Sugiura Y."/>
            <person name="Maeda R."/>
            <person name="Honda K."/>
            <person name="Sakurai N."/>
            <person name="Takahashi Y."/>
            <person name="Watada M."/>
            <person name="Katoh T."/>
            <person name="Gotoh A."/>
            <person name="Gotoh Y."/>
            <person name="Taniguchi I."/>
            <person name="Nakamura K."/>
            <person name="Hayashi T."/>
            <person name="Katayama T."/>
            <person name="Uemura T."/>
            <person name="Hattori Y."/>
        </authorList>
    </citation>
    <scope>NUCLEOTIDE SEQUENCE [LARGE SCALE GENOMIC DNA]</scope>
    <source>
        <strain evidence="2 3">SC-9</strain>
    </source>
</reference>
<feature type="region of interest" description="Disordered" evidence="1">
    <location>
        <begin position="247"/>
        <end position="267"/>
    </location>
</feature>
<dbReference type="GeneID" id="90074098"/>
<dbReference type="RefSeq" id="XP_064853119.1">
    <property type="nucleotide sequence ID" value="XM_064997047.1"/>
</dbReference>
<proteinExistence type="predicted"/>
<organism evidence="2 3">
    <name type="scientific">Saccharomycopsis crataegensis</name>
    <dbReference type="NCBI Taxonomy" id="43959"/>
    <lineage>
        <taxon>Eukaryota</taxon>
        <taxon>Fungi</taxon>
        <taxon>Dikarya</taxon>
        <taxon>Ascomycota</taxon>
        <taxon>Saccharomycotina</taxon>
        <taxon>Saccharomycetes</taxon>
        <taxon>Saccharomycopsidaceae</taxon>
        <taxon>Saccharomycopsis</taxon>
    </lineage>
</organism>
<keyword evidence="3" id="KW-1185">Reference proteome</keyword>
<evidence type="ECO:0000313" key="2">
    <source>
        <dbReference type="EMBL" id="GMM36123.1"/>
    </source>
</evidence>
<accession>A0AAV5QMN1</accession>
<feature type="compositionally biased region" description="Polar residues" evidence="1">
    <location>
        <begin position="249"/>
        <end position="258"/>
    </location>
</feature>
<dbReference type="Proteomes" id="UP001360560">
    <property type="component" value="Unassembled WGS sequence"/>
</dbReference>
<sequence>MEQSIYSSPSHQYHIPLHQHYPPCDQGASYMMMISPEKHSPFTSPARPNYIINNPSVRSKTPYQATQSNQLNNYMRFGIPMSDTRTHFRSTGAAYEEKLTNNSGLVYSEYVGTSCVEQNTEKRVFPDAFNPRQDPNMSHKEKVPIWIDNIPSIINDNNWTSSCYPAILEDDIDDIDCPLAPTSEEISEAQARRVTLLSIKVYLEETNERIITPDLQEKAKKILSESGNFQQYDDSMNDQLTFADDYNIENKSTRIQSTPRKRKSRKR</sequence>
<dbReference type="EMBL" id="BTFZ01000011">
    <property type="protein sequence ID" value="GMM36123.1"/>
    <property type="molecule type" value="Genomic_DNA"/>
</dbReference>
<dbReference type="AlphaFoldDB" id="A0AAV5QMN1"/>
<comment type="caution">
    <text evidence="2">The sequence shown here is derived from an EMBL/GenBank/DDBJ whole genome shotgun (WGS) entry which is preliminary data.</text>
</comment>